<reference evidence="10" key="1">
    <citation type="submission" date="2019-09" db="EMBL/GenBank/DDBJ databases">
        <title>Draft genome information of white flower Hibiscus syriacus.</title>
        <authorList>
            <person name="Kim Y.-M."/>
        </authorList>
    </citation>
    <scope>NUCLEOTIDE SEQUENCE [LARGE SCALE GENOMIC DNA]</scope>
    <source>
        <strain evidence="10">YM2019G1</strain>
    </source>
</reference>
<dbReference type="Pfam" id="PF13174">
    <property type="entry name" value="TPR_6"/>
    <property type="match status" value="1"/>
</dbReference>
<dbReference type="PROSITE" id="PS50005">
    <property type="entry name" value="TPR"/>
    <property type="match status" value="1"/>
</dbReference>
<dbReference type="InterPro" id="IPR011990">
    <property type="entry name" value="TPR-like_helical_dom_sf"/>
</dbReference>
<evidence type="ECO:0000313" key="11">
    <source>
        <dbReference type="Proteomes" id="UP000436088"/>
    </source>
</evidence>
<comment type="subcellular location">
    <subcellularLocation>
        <location evidence="1">Nucleus</location>
    </subcellularLocation>
</comment>
<dbReference type="SUPFAM" id="SSF48452">
    <property type="entry name" value="TPR-like"/>
    <property type="match status" value="1"/>
</dbReference>
<accession>A0A6A2WEV2</accession>
<feature type="region of interest" description="Disordered" evidence="9">
    <location>
        <begin position="372"/>
        <end position="415"/>
    </location>
</feature>
<evidence type="ECO:0000256" key="2">
    <source>
        <dbReference type="ARBA" id="ARBA00022737"/>
    </source>
</evidence>
<feature type="repeat" description="TPR" evidence="7">
    <location>
        <begin position="176"/>
        <end position="209"/>
    </location>
</feature>
<dbReference type="SMART" id="SM00028">
    <property type="entry name" value="TPR"/>
    <property type="match status" value="1"/>
</dbReference>
<keyword evidence="4 8" id="KW-0175">Coiled coil</keyword>
<comment type="caution">
    <text evidence="10">The sequence shown here is derived from an EMBL/GenBank/DDBJ whole genome shotgun (WGS) entry which is preliminary data.</text>
</comment>
<dbReference type="PANTHER" id="PTHR36326:SF7">
    <property type="entry name" value="PROTEIN POLLENLESS 3-LIKE 2"/>
    <property type="match status" value="1"/>
</dbReference>
<proteinExistence type="inferred from homology"/>
<gene>
    <name evidence="10" type="ORF">F3Y22_tig00117012pilonHSYRG00052</name>
</gene>
<dbReference type="Proteomes" id="UP000436088">
    <property type="component" value="Unassembled WGS sequence"/>
</dbReference>
<dbReference type="Gene3D" id="1.25.40.10">
    <property type="entry name" value="Tetratricopeptide repeat domain"/>
    <property type="match status" value="1"/>
</dbReference>
<dbReference type="InterPro" id="IPR019734">
    <property type="entry name" value="TPR_rpt"/>
</dbReference>
<evidence type="ECO:0000256" key="1">
    <source>
        <dbReference type="ARBA" id="ARBA00004123"/>
    </source>
</evidence>
<comment type="similarity">
    <text evidence="6">Belongs to the MS5 protein family.</text>
</comment>
<keyword evidence="3 7" id="KW-0802">TPR repeat</keyword>
<keyword evidence="2" id="KW-0677">Repeat</keyword>
<keyword evidence="5" id="KW-0539">Nucleus</keyword>
<evidence type="ECO:0000256" key="8">
    <source>
        <dbReference type="SAM" id="Coils"/>
    </source>
</evidence>
<feature type="region of interest" description="Disordered" evidence="9">
    <location>
        <begin position="1"/>
        <end position="26"/>
    </location>
</feature>
<keyword evidence="11" id="KW-1185">Reference proteome</keyword>
<feature type="compositionally biased region" description="Low complexity" evidence="9">
    <location>
        <begin position="14"/>
        <end position="25"/>
    </location>
</feature>
<evidence type="ECO:0000256" key="5">
    <source>
        <dbReference type="ARBA" id="ARBA00023242"/>
    </source>
</evidence>
<evidence type="ECO:0000313" key="10">
    <source>
        <dbReference type="EMBL" id="KAE8655951.1"/>
    </source>
</evidence>
<dbReference type="GO" id="GO:0005634">
    <property type="term" value="C:nucleus"/>
    <property type="evidence" value="ECO:0007669"/>
    <property type="project" value="UniProtKB-SubCell"/>
</dbReference>
<name>A0A6A2WEV2_HIBSY</name>
<dbReference type="PANTHER" id="PTHR36326">
    <property type="entry name" value="PROTEIN POLLENLESS 3-LIKE 2"/>
    <property type="match status" value="1"/>
</dbReference>
<protein>
    <submittedName>
        <fullName evidence="10">Protein POLLENLESS 3-LIKE 2</fullName>
    </submittedName>
</protein>
<dbReference type="Pfam" id="PF00515">
    <property type="entry name" value="TPR_1"/>
    <property type="match status" value="1"/>
</dbReference>
<sequence length="463" mass="51923">MMQDLWNAPPGFRPSKSAPTSPAKPIGVARTRSESFHAVHKVPVGDTPYVRAKNVQLVDKDPERAIPLFWAAINAGDRVDSALKDMAIVMKQQNRSEEAIEAIKSLRSRCSDQAQESLDNILLDLYKRCGRLDDQIALLKHKLYLIQQGLAFNGKRTKTARSQGKKFQVSVEQEATRLLGNLGWALMQQNNYTEAEDAYRRALLIAPDNNKMCNLGICLMKQGRITEAKETLRRVKPAVADGPRGVDSHLKAYERAQQMLNDLESEMMNKVVDRFEQSRIFDAFLGSSSIWQPQPCRDTITLSTAKPVKSLSHDDFGDENINSNIMSNEMVMIPQQKNAKTVAFNIDAPPFYSAKCVKEPVMGNQMNETLKRTRSGNSANYTKPWSAEMEKPEIKSRRLSPSSDEKGDKLADLLPDSKDFEEAIIAAVLGSTNEPETPKVFPKKIDKRLKVFQDITLSLSPRA</sequence>
<feature type="compositionally biased region" description="Basic and acidic residues" evidence="9">
    <location>
        <begin position="403"/>
        <end position="415"/>
    </location>
</feature>
<dbReference type="AlphaFoldDB" id="A0A6A2WEV2"/>
<dbReference type="InterPro" id="IPR044961">
    <property type="entry name" value="MS5/SDI1"/>
</dbReference>
<organism evidence="10 11">
    <name type="scientific">Hibiscus syriacus</name>
    <name type="common">Rose of Sharon</name>
    <dbReference type="NCBI Taxonomy" id="106335"/>
    <lineage>
        <taxon>Eukaryota</taxon>
        <taxon>Viridiplantae</taxon>
        <taxon>Streptophyta</taxon>
        <taxon>Embryophyta</taxon>
        <taxon>Tracheophyta</taxon>
        <taxon>Spermatophyta</taxon>
        <taxon>Magnoliopsida</taxon>
        <taxon>eudicotyledons</taxon>
        <taxon>Gunneridae</taxon>
        <taxon>Pentapetalae</taxon>
        <taxon>rosids</taxon>
        <taxon>malvids</taxon>
        <taxon>Malvales</taxon>
        <taxon>Malvaceae</taxon>
        <taxon>Malvoideae</taxon>
        <taxon>Hibiscus</taxon>
    </lineage>
</organism>
<dbReference type="OrthoDB" id="10258631at2759"/>
<evidence type="ECO:0000256" key="3">
    <source>
        <dbReference type="ARBA" id="ARBA00022803"/>
    </source>
</evidence>
<dbReference type="EMBL" id="VEPZ02001773">
    <property type="protein sequence ID" value="KAE8655951.1"/>
    <property type="molecule type" value="Genomic_DNA"/>
</dbReference>
<feature type="coiled-coil region" evidence="8">
    <location>
        <begin position="246"/>
        <end position="273"/>
    </location>
</feature>
<evidence type="ECO:0000256" key="6">
    <source>
        <dbReference type="ARBA" id="ARBA00025750"/>
    </source>
</evidence>
<evidence type="ECO:0000256" key="9">
    <source>
        <dbReference type="SAM" id="MobiDB-lite"/>
    </source>
</evidence>
<evidence type="ECO:0000256" key="7">
    <source>
        <dbReference type="PROSITE-ProRule" id="PRU00339"/>
    </source>
</evidence>
<evidence type="ECO:0000256" key="4">
    <source>
        <dbReference type="ARBA" id="ARBA00023054"/>
    </source>
</evidence>